<accession>A0A6S6R4C1</accession>
<dbReference type="NCBIfam" id="NF046042">
    <property type="entry name" value="LicT"/>
    <property type="match status" value="1"/>
</dbReference>
<dbReference type="Pfam" id="PF03123">
    <property type="entry name" value="CAT_RBD"/>
    <property type="match status" value="1"/>
</dbReference>
<dbReference type="InterPro" id="IPR036634">
    <property type="entry name" value="PRD_sf"/>
</dbReference>
<organism evidence="7 8">
    <name type="scientific">Anaerocolumna cellulosilytica</name>
    <dbReference type="NCBI Taxonomy" id="433286"/>
    <lineage>
        <taxon>Bacteria</taxon>
        <taxon>Bacillati</taxon>
        <taxon>Bacillota</taxon>
        <taxon>Clostridia</taxon>
        <taxon>Lachnospirales</taxon>
        <taxon>Lachnospiraceae</taxon>
        <taxon>Anaerocolumna</taxon>
    </lineage>
</organism>
<keyword evidence="4" id="KW-0010">Activator</keyword>
<reference evidence="7 8" key="1">
    <citation type="journal article" date="2016" name="Int. J. Syst. Evol. Microbiol.">
        <title>Descriptions of Anaerotaenia torta gen. nov., sp. nov. and Anaerocolumna cellulosilytica gen. nov., sp. nov. isolated from a methanogenic reactor of cattle waste.</title>
        <authorList>
            <person name="Uek A."/>
            <person name="Ohtaki Y."/>
            <person name="Kaku N."/>
            <person name="Ueki K."/>
        </authorList>
    </citation>
    <scope>NUCLEOTIDE SEQUENCE [LARGE SCALE GENOMIC DNA]</scope>
    <source>
        <strain evidence="7 8">SN021</strain>
    </source>
</reference>
<evidence type="ECO:0000313" key="7">
    <source>
        <dbReference type="EMBL" id="BCJ94332.1"/>
    </source>
</evidence>
<name>A0A6S6R4C1_9FIRM</name>
<dbReference type="PANTHER" id="PTHR30185:SF15">
    <property type="entry name" value="CRYPTIC BETA-GLUCOSIDE BGL OPERON ANTITERMINATOR"/>
    <property type="match status" value="1"/>
</dbReference>
<dbReference type="EMBL" id="AP023367">
    <property type="protein sequence ID" value="BCJ94332.1"/>
    <property type="molecule type" value="Genomic_DNA"/>
</dbReference>
<evidence type="ECO:0000313" key="8">
    <source>
        <dbReference type="Proteomes" id="UP000515561"/>
    </source>
</evidence>
<dbReference type="GO" id="GO:0045893">
    <property type="term" value="P:positive regulation of DNA-templated transcription"/>
    <property type="evidence" value="ECO:0007669"/>
    <property type="project" value="InterPro"/>
</dbReference>
<comment type="similarity">
    <text evidence="6">Belongs to the transcriptional antiterminator BglG family.</text>
</comment>
<evidence type="ECO:0000256" key="3">
    <source>
        <dbReference type="ARBA" id="ARBA00023015"/>
    </source>
</evidence>
<dbReference type="RefSeq" id="WP_184091079.1">
    <property type="nucleotide sequence ID" value="NZ_AP023367.1"/>
</dbReference>
<dbReference type="KEGG" id="acel:acsn021_19010"/>
<dbReference type="SMART" id="SM01061">
    <property type="entry name" value="CAT_RBD"/>
    <property type="match status" value="1"/>
</dbReference>
<keyword evidence="3" id="KW-0805">Transcription regulation</keyword>
<keyword evidence="8" id="KW-1185">Reference proteome</keyword>
<dbReference type="PANTHER" id="PTHR30185">
    <property type="entry name" value="CRYPTIC BETA-GLUCOSIDE BGL OPERON ANTITERMINATOR"/>
    <property type="match status" value="1"/>
</dbReference>
<dbReference type="InterPro" id="IPR050661">
    <property type="entry name" value="BglG_antiterminators"/>
</dbReference>
<dbReference type="SUPFAM" id="SSF63520">
    <property type="entry name" value="PTS-regulatory domain, PRD"/>
    <property type="match status" value="2"/>
</dbReference>
<dbReference type="InterPro" id="IPR001550">
    <property type="entry name" value="Transcrpt_antitermin_CS"/>
</dbReference>
<dbReference type="Gene3D" id="2.30.24.10">
    <property type="entry name" value="CAT RNA-binding domain"/>
    <property type="match status" value="1"/>
</dbReference>
<keyword evidence="1" id="KW-0677">Repeat</keyword>
<dbReference type="SUPFAM" id="SSF50151">
    <property type="entry name" value="SacY-like RNA-binding domain"/>
    <property type="match status" value="1"/>
</dbReference>
<dbReference type="GO" id="GO:0003723">
    <property type="term" value="F:RNA binding"/>
    <property type="evidence" value="ECO:0007669"/>
    <property type="project" value="UniProtKB-KW"/>
</dbReference>
<evidence type="ECO:0000256" key="4">
    <source>
        <dbReference type="ARBA" id="ARBA00023159"/>
    </source>
</evidence>
<dbReference type="Pfam" id="PF00874">
    <property type="entry name" value="PRD"/>
    <property type="match status" value="2"/>
</dbReference>
<dbReference type="InterPro" id="IPR004341">
    <property type="entry name" value="CAT_RNA-bd_dom"/>
</dbReference>
<dbReference type="InterPro" id="IPR011608">
    <property type="entry name" value="PRD"/>
</dbReference>
<keyword evidence="2" id="KW-0694">RNA-binding</keyword>
<dbReference type="PROSITE" id="PS51372">
    <property type="entry name" value="PRD_2"/>
    <property type="match status" value="2"/>
</dbReference>
<evidence type="ECO:0000256" key="6">
    <source>
        <dbReference type="ARBA" id="ARBA00038510"/>
    </source>
</evidence>
<gene>
    <name evidence="7" type="primary">licT_3</name>
    <name evidence="7" type="ORF">acsn021_19010</name>
</gene>
<dbReference type="InterPro" id="IPR036650">
    <property type="entry name" value="CAT_RNA-bd_dom_sf"/>
</dbReference>
<proteinExistence type="inferred from homology"/>
<dbReference type="AlphaFoldDB" id="A0A6S6R4C1"/>
<evidence type="ECO:0000256" key="5">
    <source>
        <dbReference type="ARBA" id="ARBA00023163"/>
    </source>
</evidence>
<protein>
    <submittedName>
        <fullName evidence="7">Transcription antiterminator LicT</fullName>
    </submittedName>
</protein>
<evidence type="ECO:0000256" key="2">
    <source>
        <dbReference type="ARBA" id="ARBA00022884"/>
    </source>
</evidence>
<evidence type="ECO:0000256" key="1">
    <source>
        <dbReference type="ARBA" id="ARBA00022737"/>
    </source>
</evidence>
<dbReference type="Proteomes" id="UP000515561">
    <property type="component" value="Chromosome"/>
</dbReference>
<dbReference type="PROSITE" id="PS00654">
    <property type="entry name" value="PRD_1"/>
    <property type="match status" value="1"/>
</dbReference>
<dbReference type="Gene3D" id="1.10.1790.10">
    <property type="entry name" value="PRD domain"/>
    <property type="match status" value="2"/>
</dbReference>
<keyword evidence="5" id="KW-0804">Transcription</keyword>
<sequence length="277" mass="32038">MKVAKVINNNLICSHNEGNKEILVMGCGLGFKKKPGDEIDTSLIEKVYTIEDEKISNQLIDLLSRIPQDHIRVANNIVGYAKEVLEHKLNDSIYVSLTDHLNYAIERHKQGIHLKNALLWEIKKYYSKEFEVGIEALHIIEKQLGIQLPEDEAGYIALHVASASMEAVDMGHTTDTLKMIQGILQIVKYYFKIELDTESLHYERFLTHLKFLSLRIHQDKHIEGADDYFIKLMKEHYKNEYDCALKIGNYIHSNYSKSLTDEELVYLTVHINRITHS</sequence>